<dbReference type="PANTHER" id="PTHR24232">
    <property type="entry name" value="G-PROTEIN COUPLED RECEPTOR"/>
    <property type="match status" value="1"/>
</dbReference>
<evidence type="ECO:0000256" key="7">
    <source>
        <dbReference type="ARBA" id="ARBA00023180"/>
    </source>
</evidence>
<dbReference type="Pfam" id="PF00001">
    <property type="entry name" value="7tm_1"/>
    <property type="match status" value="1"/>
</dbReference>
<dbReference type="InterPro" id="IPR000276">
    <property type="entry name" value="GPCR_Rhodpsn"/>
</dbReference>
<keyword evidence="2 9" id="KW-0812">Transmembrane</keyword>
<dbReference type="Gene3D" id="1.20.1070.10">
    <property type="entry name" value="Rhodopsin 7-helix transmembrane proteins"/>
    <property type="match status" value="1"/>
</dbReference>
<dbReference type="PRINTS" id="PR01157">
    <property type="entry name" value="P2YPURNOCPTR"/>
</dbReference>
<evidence type="ECO:0000256" key="9">
    <source>
        <dbReference type="SAM" id="Phobius"/>
    </source>
</evidence>
<evidence type="ECO:0000256" key="4">
    <source>
        <dbReference type="ARBA" id="ARBA00023040"/>
    </source>
</evidence>
<dbReference type="InterPro" id="IPR017452">
    <property type="entry name" value="GPCR_Rhodpsn_7TM"/>
</dbReference>
<reference evidence="11" key="1">
    <citation type="submission" date="2025-08" db="UniProtKB">
        <authorList>
            <consortium name="Ensembl"/>
        </authorList>
    </citation>
    <scope>IDENTIFICATION</scope>
</reference>
<keyword evidence="12" id="KW-1185">Reference proteome</keyword>
<dbReference type="PROSITE" id="PS50262">
    <property type="entry name" value="G_PROTEIN_RECEP_F1_2"/>
    <property type="match status" value="1"/>
</dbReference>
<evidence type="ECO:0000256" key="3">
    <source>
        <dbReference type="ARBA" id="ARBA00022989"/>
    </source>
</evidence>
<dbReference type="SUPFAM" id="SSF81321">
    <property type="entry name" value="Family A G protein-coupled receptor-like"/>
    <property type="match status" value="1"/>
</dbReference>
<accession>A0A8C6UX97</accession>
<evidence type="ECO:0000256" key="8">
    <source>
        <dbReference type="ARBA" id="ARBA00023224"/>
    </source>
</evidence>
<dbReference type="AlphaFoldDB" id="A0A8C6UX97"/>
<dbReference type="PRINTS" id="PR00237">
    <property type="entry name" value="GPCRRHODOPSN"/>
</dbReference>
<feature type="domain" description="G-protein coupled receptors family 1 profile" evidence="10">
    <location>
        <begin position="24"/>
        <end position="260"/>
    </location>
</feature>
<dbReference type="GO" id="GO:0070915">
    <property type="term" value="F:lysophosphatidic acid receptor activity"/>
    <property type="evidence" value="ECO:0007669"/>
    <property type="project" value="TreeGrafter"/>
</dbReference>
<dbReference type="CDD" id="cd14982">
    <property type="entry name" value="7tmA_purinoceptor-like"/>
    <property type="match status" value="1"/>
</dbReference>
<dbReference type="GO" id="GO:0035025">
    <property type="term" value="P:positive regulation of Rho protein signal transduction"/>
    <property type="evidence" value="ECO:0007669"/>
    <property type="project" value="TreeGrafter"/>
</dbReference>
<evidence type="ECO:0000256" key="1">
    <source>
        <dbReference type="ARBA" id="ARBA00004141"/>
    </source>
</evidence>
<keyword evidence="6" id="KW-0675">Receptor</keyword>
<feature type="transmembrane region" description="Helical" evidence="9">
    <location>
        <begin position="174"/>
        <end position="194"/>
    </location>
</feature>
<evidence type="ECO:0000256" key="2">
    <source>
        <dbReference type="ARBA" id="ARBA00022692"/>
    </source>
</evidence>
<evidence type="ECO:0000256" key="6">
    <source>
        <dbReference type="ARBA" id="ARBA00023170"/>
    </source>
</evidence>
<sequence length="288" mass="32654">MNTTDAELHYAVVFGTIMSIGFPLNAIAVWILLRHHSLKSPNVIFMLNLAIADLLLASSLPLKVYFHATGAWPLGDKACIGVRVLFYVNIGTSSIFITFISVDRVLAVVYPLRSRHIRTARNAVKAVILAWLFVIIFAIPGCIKFGEHLKRHNKSSCFEYRLYADNPRSDPVNIFQLVLVLILLVVNVVSTVLVSLTLRRNVKDLPKVNNRVNVMLLFVMSLIMFIICFLPMTIGSFIKGRKTYLKCIAATNCCLDPVLYYFSLDAFWKKKEESKPAQTRAMIRHQRH</sequence>
<feature type="transmembrane region" description="Helical" evidence="9">
    <location>
        <begin position="12"/>
        <end position="33"/>
    </location>
</feature>
<evidence type="ECO:0000256" key="5">
    <source>
        <dbReference type="ARBA" id="ARBA00023136"/>
    </source>
</evidence>
<protein>
    <submittedName>
        <fullName evidence="11">Lysophosphatidic acid receptor 5b</fullName>
    </submittedName>
</protein>
<keyword evidence="7" id="KW-0325">Glycoprotein</keyword>
<name>A0A8C6UX97_9GOBI</name>
<dbReference type="GO" id="GO:0007200">
    <property type="term" value="P:phospholipase C-activating G protein-coupled receptor signaling pathway"/>
    <property type="evidence" value="ECO:0007669"/>
    <property type="project" value="TreeGrafter"/>
</dbReference>
<evidence type="ECO:0000313" key="11">
    <source>
        <dbReference type="Ensembl" id="ENSNMLP00000039922.1"/>
    </source>
</evidence>
<feature type="transmembrane region" description="Helical" evidence="9">
    <location>
        <begin position="45"/>
        <end position="66"/>
    </location>
</feature>
<feature type="transmembrane region" description="Helical" evidence="9">
    <location>
        <begin position="214"/>
        <end position="237"/>
    </location>
</feature>
<comment type="subcellular location">
    <subcellularLocation>
        <location evidence="1">Membrane</location>
        <topology evidence="1">Multi-pass membrane protein</topology>
    </subcellularLocation>
</comment>
<keyword evidence="4" id="KW-0297">G-protein coupled receptor</keyword>
<evidence type="ECO:0000259" key="10">
    <source>
        <dbReference type="PROSITE" id="PS50262"/>
    </source>
</evidence>
<feature type="transmembrane region" description="Helical" evidence="9">
    <location>
        <begin position="124"/>
        <end position="146"/>
    </location>
</feature>
<feature type="transmembrane region" description="Helical" evidence="9">
    <location>
        <begin position="86"/>
        <end position="112"/>
    </location>
</feature>
<keyword evidence="5 9" id="KW-0472">Membrane</keyword>
<keyword evidence="8" id="KW-0807">Transducer</keyword>
<dbReference type="PANTHER" id="PTHR24232:SF90">
    <property type="entry name" value="LYSOPHOSPHATIDIC ACID RECEPTOR 5B"/>
    <property type="match status" value="1"/>
</dbReference>
<dbReference type="Proteomes" id="UP000694523">
    <property type="component" value="Unplaced"/>
</dbReference>
<proteinExistence type="predicted"/>
<organism evidence="11 12">
    <name type="scientific">Neogobius melanostomus</name>
    <name type="common">round goby</name>
    <dbReference type="NCBI Taxonomy" id="47308"/>
    <lineage>
        <taxon>Eukaryota</taxon>
        <taxon>Metazoa</taxon>
        <taxon>Chordata</taxon>
        <taxon>Craniata</taxon>
        <taxon>Vertebrata</taxon>
        <taxon>Euteleostomi</taxon>
        <taxon>Actinopterygii</taxon>
        <taxon>Neopterygii</taxon>
        <taxon>Teleostei</taxon>
        <taxon>Neoteleostei</taxon>
        <taxon>Acanthomorphata</taxon>
        <taxon>Gobiaria</taxon>
        <taxon>Gobiiformes</taxon>
        <taxon>Gobioidei</taxon>
        <taxon>Gobiidae</taxon>
        <taxon>Benthophilinae</taxon>
        <taxon>Neogobiini</taxon>
        <taxon>Neogobius</taxon>
    </lineage>
</organism>
<keyword evidence="3 9" id="KW-1133">Transmembrane helix</keyword>
<dbReference type="Ensembl" id="ENSNMLT00000044423.1">
    <property type="protein sequence ID" value="ENSNMLP00000039922.1"/>
    <property type="gene ID" value="ENSNMLG00000024575.1"/>
</dbReference>
<reference evidence="11" key="2">
    <citation type="submission" date="2025-09" db="UniProtKB">
        <authorList>
            <consortium name="Ensembl"/>
        </authorList>
    </citation>
    <scope>IDENTIFICATION</scope>
</reference>
<evidence type="ECO:0000313" key="12">
    <source>
        <dbReference type="Proteomes" id="UP000694523"/>
    </source>
</evidence>
<dbReference type="GO" id="GO:0005886">
    <property type="term" value="C:plasma membrane"/>
    <property type="evidence" value="ECO:0007669"/>
    <property type="project" value="TreeGrafter"/>
</dbReference>